<evidence type="ECO:0000313" key="3">
    <source>
        <dbReference type="Proteomes" id="UP000664052"/>
    </source>
</evidence>
<feature type="compositionally biased region" description="Low complexity" evidence="1">
    <location>
        <begin position="81"/>
        <end position="90"/>
    </location>
</feature>
<name>A0ABS3DAP3_9BACT</name>
<feature type="region of interest" description="Disordered" evidence="1">
    <location>
        <begin position="81"/>
        <end position="108"/>
    </location>
</feature>
<organism evidence="2 3">
    <name type="scientific">Corallococcus macrosporus</name>
    <dbReference type="NCBI Taxonomy" id="35"/>
    <lineage>
        <taxon>Bacteria</taxon>
        <taxon>Pseudomonadati</taxon>
        <taxon>Myxococcota</taxon>
        <taxon>Myxococcia</taxon>
        <taxon>Myxococcales</taxon>
        <taxon>Cystobacterineae</taxon>
        <taxon>Myxococcaceae</taxon>
        <taxon>Corallococcus</taxon>
    </lineage>
</organism>
<feature type="compositionally biased region" description="Basic residues" evidence="1">
    <location>
        <begin position="91"/>
        <end position="108"/>
    </location>
</feature>
<accession>A0ABS3DAP3</accession>
<dbReference type="InterPro" id="IPR005502">
    <property type="entry name" value="Ribosyl_crysJ1"/>
</dbReference>
<keyword evidence="3" id="KW-1185">Reference proteome</keyword>
<dbReference type="Gene3D" id="1.10.4080.10">
    <property type="entry name" value="ADP-ribosylation/Crystallin J1"/>
    <property type="match status" value="1"/>
</dbReference>
<gene>
    <name evidence="2" type="ORF">JYK02_14705</name>
</gene>
<reference evidence="2 3" key="1">
    <citation type="submission" date="2021-02" db="EMBL/GenBank/DDBJ databases">
        <title>De Novo genome assembly of isolated myxobacteria.</title>
        <authorList>
            <person name="Stevens D.C."/>
        </authorList>
    </citation>
    <scope>NUCLEOTIDE SEQUENCE [LARGE SCALE GENOMIC DNA]</scope>
    <source>
        <strain evidence="2 3">ATCC 29039</strain>
    </source>
</reference>
<dbReference type="Proteomes" id="UP000664052">
    <property type="component" value="Unassembled WGS sequence"/>
</dbReference>
<evidence type="ECO:0000313" key="2">
    <source>
        <dbReference type="EMBL" id="MBN8228756.1"/>
    </source>
</evidence>
<comment type="caution">
    <text evidence="2">The sequence shown here is derived from an EMBL/GenBank/DDBJ whole genome shotgun (WGS) entry which is preliminary data.</text>
</comment>
<evidence type="ECO:0000256" key="1">
    <source>
        <dbReference type="SAM" id="MobiDB-lite"/>
    </source>
</evidence>
<protein>
    <submittedName>
        <fullName evidence="2">ADP-ribosylglycohydrolase family protein</fullName>
    </submittedName>
</protein>
<proteinExistence type="predicted"/>
<dbReference type="EMBL" id="JAFIMU010000007">
    <property type="protein sequence ID" value="MBN8228756.1"/>
    <property type="molecule type" value="Genomic_DNA"/>
</dbReference>
<dbReference type="InterPro" id="IPR036705">
    <property type="entry name" value="Ribosyl_crysJ1_sf"/>
</dbReference>
<dbReference type="SUPFAM" id="SSF101478">
    <property type="entry name" value="ADP-ribosylglycohydrolase"/>
    <property type="match status" value="1"/>
</dbReference>
<dbReference type="Pfam" id="PF03747">
    <property type="entry name" value="ADP_ribosyl_GH"/>
    <property type="match status" value="1"/>
</dbReference>
<sequence>MEQRLLPRAPWTYTDDTEMPLALVQVLEDHGHVDPDGFANLLAKRYRRDKNRGYGATAHDILWKLGHRALRRVVRGQTPGLLRGGPLVHGGRLRGPGHHVRHGGRNRRPERRARFHSLALAFRPGAAAPTLDSGP</sequence>